<dbReference type="SUPFAM" id="SSF56784">
    <property type="entry name" value="HAD-like"/>
    <property type="match status" value="1"/>
</dbReference>
<dbReference type="SFLD" id="SFLDG01140">
    <property type="entry name" value="C2.B:_Phosphomannomutase_and_P"/>
    <property type="match status" value="1"/>
</dbReference>
<accession>A0A7C9TDE5</accession>
<dbReference type="SFLD" id="SFLDG01141">
    <property type="entry name" value="C2.B.1:_Sucrose_Phosphatase_Li"/>
    <property type="match status" value="1"/>
</dbReference>
<sequence length="287" mass="32161">MKSDILLCSDLDRTLLPNGPQPESPEARRLLQRLAERPELTLAYVSGRHQALLMQAIEEYDLPVPDYAIGDVGTTIYAIEDGHWRPWDSWYEEIAPDWRGKTREDLQAWFADIELLRLQEAEKQNTFKLSYYAPADTERDHLLSQMRQRLDAEGIRASLIWSIDEATDTGLLDVLPEHATKLHAIKFLMKHKGFTPEQTVFAGDSGNDLPALTSGLQAVLVKNARDDVRDEALQQVQAAGHSDCLYLAHGGLLGMNGNYSAGVLEGLVHFLPQTRDWLQDVSSGKAS</sequence>
<evidence type="ECO:0000313" key="3">
    <source>
        <dbReference type="EMBL" id="NDP49089.1"/>
    </source>
</evidence>
<dbReference type="PANTHER" id="PTHR46521">
    <property type="entry name" value="SUCROSE-PHOSPHATASE 2-RELATED"/>
    <property type="match status" value="1"/>
</dbReference>
<dbReference type="Pfam" id="PF05116">
    <property type="entry name" value="S6PP"/>
    <property type="match status" value="1"/>
</dbReference>
<protein>
    <submittedName>
        <fullName evidence="3">HAD-IIB family hydrolase</fullName>
    </submittedName>
</protein>
<organism evidence="3 4">
    <name type="scientific">Sulfuriferula multivorans</name>
    <dbReference type="NCBI Taxonomy" id="1559896"/>
    <lineage>
        <taxon>Bacteria</taxon>
        <taxon>Pseudomonadati</taxon>
        <taxon>Pseudomonadota</taxon>
        <taxon>Betaproteobacteria</taxon>
        <taxon>Nitrosomonadales</taxon>
        <taxon>Sulfuricellaceae</taxon>
        <taxon>Sulfuriferula</taxon>
    </lineage>
</organism>
<keyword evidence="1 3" id="KW-0378">Hydrolase</keyword>
<dbReference type="Gene3D" id="3.90.1070.10">
    <property type="match status" value="1"/>
</dbReference>
<dbReference type="PANTHER" id="PTHR46521:SF4">
    <property type="entry name" value="SUCROSE-PHOSPHATASE 2-RELATED"/>
    <property type="match status" value="1"/>
</dbReference>
<dbReference type="InterPro" id="IPR006379">
    <property type="entry name" value="HAD-SF_hydro_IIB"/>
</dbReference>
<dbReference type="Proteomes" id="UP000483432">
    <property type="component" value="Unassembled WGS sequence"/>
</dbReference>
<proteinExistence type="predicted"/>
<dbReference type="InterPro" id="IPR006380">
    <property type="entry name" value="SPP-like_dom"/>
</dbReference>
<dbReference type="Gene3D" id="3.40.50.1000">
    <property type="entry name" value="HAD superfamily/HAD-like"/>
    <property type="match status" value="1"/>
</dbReference>
<evidence type="ECO:0000313" key="4">
    <source>
        <dbReference type="Proteomes" id="UP000483432"/>
    </source>
</evidence>
<dbReference type="SFLD" id="SFLDS00003">
    <property type="entry name" value="Haloacid_Dehalogenase"/>
    <property type="match status" value="1"/>
</dbReference>
<evidence type="ECO:0000259" key="2">
    <source>
        <dbReference type="Pfam" id="PF05116"/>
    </source>
</evidence>
<evidence type="ECO:0000256" key="1">
    <source>
        <dbReference type="ARBA" id="ARBA00022801"/>
    </source>
</evidence>
<name>A0A7C9TDE5_9PROT</name>
<gene>
    <name evidence="3" type="ORF">GZ085_12025</name>
</gene>
<dbReference type="GO" id="GO:0016791">
    <property type="term" value="F:phosphatase activity"/>
    <property type="evidence" value="ECO:0007669"/>
    <property type="project" value="UniProtKB-ARBA"/>
</dbReference>
<dbReference type="InterPro" id="IPR036412">
    <property type="entry name" value="HAD-like_sf"/>
</dbReference>
<dbReference type="InterPro" id="IPR023214">
    <property type="entry name" value="HAD_sf"/>
</dbReference>
<reference evidence="3 4" key="1">
    <citation type="submission" date="2019-09" db="EMBL/GenBank/DDBJ databases">
        <title>H2 Metabolism Revealed by Metagenomic Analysis in Subglacial Sediment of East Antarctica.</title>
        <authorList>
            <person name="Yang Z."/>
            <person name="Zhang Y."/>
            <person name="Lv Y."/>
            <person name="Yan W."/>
            <person name="Xiao X."/>
            <person name="Sun B."/>
            <person name="Ma H."/>
        </authorList>
    </citation>
    <scope>NUCLEOTIDE SEQUENCE [LARGE SCALE GENOMIC DNA]</scope>
    <source>
        <strain evidence="3">Bin2_2</strain>
    </source>
</reference>
<dbReference type="AlphaFoldDB" id="A0A7C9TDE5"/>
<dbReference type="NCBIfam" id="TIGR01484">
    <property type="entry name" value="HAD-SF-IIB"/>
    <property type="match status" value="1"/>
</dbReference>
<dbReference type="EMBL" id="JAAFGW010000207">
    <property type="protein sequence ID" value="NDP49089.1"/>
    <property type="molecule type" value="Genomic_DNA"/>
</dbReference>
<feature type="domain" description="Sucrose phosphatase-like" evidence="2">
    <location>
        <begin position="5"/>
        <end position="270"/>
    </location>
</feature>
<comment type="caution">
    <text evidence="3">The sequence shown here is derived from an EMBL/GenBank/DDBJ whole genome shotgun (WGS) entry which is preliminary data.</text>
</comment>
<dbReference type="InterPro" id="IPR051518">
    <property type="entry name" value="Sucrose_Phosphatase"/>
</dbReference>